<dbReference type="CDD" id="cd07377">
    <property type="entry name" value="WHTH_GntR"/>
    <property type="match status" value="1"/>
</dbReference>
<keyword evidence="1" id="KW-0805">Transcription regulation</keyword>
<dbReference type="PANTHER" id="PTHR43537">
    <property type="entry name" value="TRANSCRIPTIONAL REGULATOR, GNTR FAMILY"/>
    <property type="match status" value="1"/>
</dbReference>
<protein>
    <submittedName>
        <fullName evidence="5">GntR family transcriptional regulator</fullName>
    </submittedName>
</protein>
<dbReference type="InterPro" id="IPR036390">
    <property type="entry name" value="WH_DNA-bd_sf"/>
</dbReference>
<dbReference type="Pfam" id="PF07729">
    <property type="entry name" value="FCD"/>
    <property type="match status" value="1"/>
</dbReference>
<dbReference type="Gene3D" id="1.10.10.10">
    <property type="entry name" value="Winged helix-like DNA-binding domain superfamily/Winged helix DNA-binding domain"/>
    <property type="match status" value="1"/>
</dbReference>
<dbReference type="InterPro" id="IPR011711">
    <property type="entry name" value="GntR_C"/>
</dbReference>
<dbReference type="SMART" id="SM00345">
    <property type="entry name" value="HTH_GNTR"/>
    <property type="match status" value="1"/>
</dbReference>
<accession>A0ABP4GAN2</accession>
<organism evidence="5 6">
    <name type="scientific">Kitasatospora nipponensis</name>
    <dbReference type="NCBI Taxonomy" id="258049"/>
    <lineage>
        <taxon>Bacteria</taxon>
        <taxon>Bacillati</taxon>
        <taxon>Actinomycetota</taxon>
        <taxon>Actinomycetes</taxon>
        <taxon>Kitasatosporales</taxon>
        <taxon>Streptomycetaceae</taxon>
        <taxon>Kitasatospora</taxon>
    </lineage>
</organism>
<keyword evidence="6" id="KW-1185">Reference proteome</keyword>
<feature type="domain" description="HTH gntR-type" evidence="4">
    <location>
        <begin position="14"/>
        <end position="81"/>
    </location>
</feature>
<gene>
    <name evidence="5" type="ORF">GCM10009665_05990</name>
</gene>
<evidence type="ECO:0000313" key="5">
    <source>
        <dbReference type="EMBL" id="GAA1218792.1"/>
    </source>
</evidence>
<dbReference type="SUPFAM" id="SSF48008">
    <property type="entry name" value="GntR ligand-binding domain-like"/>
    <property type="match status" value="1"/>
</dbReference>
<proteinExistence type="predicted"/>
<dbReference type="Proteomes" id="UP001500037">
    <property type="component" value="Unassembled WGS sequence"/>
</dbReference>
<dbReference type="SUPFAM" id="SSF46785">
    <property type="entry name" value="Winged helix' DNA-binding domain"/>
    <property type="match status" value="1"/>
</dbReference>
<evidence type="ECO:0000313" key="6">
    <source>
        <dbReference type="Proteomes" id="UP001500037"/>
    </source>
</evidence>
<dbReference type="Pfam" id="PF00392">
    <property type="entry name" value="GntR"/>
    <property type="match status" value="1"/>
</dbReference>
<dbReference type="RefSeq" id="WP_344438719.1">
    <property type="nucleotide sequence ID" value="NZ_BAAALF010000005.1"/>
</dbReference>
<comment type="caution">
    <text evidence="5">The sequence shown here is derived from an EMBL/GenBank/DDBJ whole genome shotgun (WGS) entry which is preliminary data.</text>
</comment>
<keyword evidence="3" id="KW-0804">Transcription</keyword>
<dbReference type="EMBL" id="BAAALF010000005">
    <property type="protein sequence ID" value="GAA1218792.1"/>
    <property type="molecule type" value="Genomic_DNA"/>
</dbReference>
<dbReference type="PANTHER" id="PTHR43537:SF45">
    <property type="entry name" value="GNTR FAMILY REGULATORY PROTEIN"/>
    <property type="match status" value="1"/>
</dbReference>
<evidence type="ECO:0000256" key="1">
    <source>
        <dbReference type="ARBA" id="ARBA00023015"/>
    </source>
</evidence>
<evidence type="ECO:0000256" key="2">
    <source>
        <dbReference type="ARBA" id="ARBA00023125"/>
    </source>
</evidence>
<dbReference type="SMART" id="SM00895">
    <property type="entry name" value="FCD"/>
    <property type="match status" value="1"/>
</dbReference>
<dbReference type="InterPro" id="IPR036388">
    <property type="entry name" value="WH-like_DNA-bd_sf"/>
</dbReference>
<dbReference type="InterPro" id="IPR008920">
    <property type="entry name" value="TF_FadR/GntR_C"/>
</dbReference>
<dbReference type="Gene3D" id="1.20.120.530">
    <property type="entry name" value="GntR ligand-binding domain-like"/>
    <property type="match status" value="1"/>
</dbReference>
<name>A0ABP4GAN2_9ACTN</name>
<dbReference type="PROSITE" id="PS50949">
    <property type="entry name" value="HTH_GNTR"/>
    <property type="match status" value="1"/>
</dbReference>
<evidence type="ECO:0000259" key="4">
    <source>
        <dbReference type="PROSITE" id="PS50949"/>
    </source>
</evidence>
<keyword evidence="2" id="KW-0238">DNA-binding</keyword>
<evidence type="ECO:0000256" key="3">
    <source>
        <dbReference type="ARBA" id="ARBA00023163"/>
    </source>
</evidence>
<dbReference type="InterPro" id="IPR000524">
    <property type="entry name" value="Tscrpt_reg_HTH_GntR"/>
</dbReference>
<reference evidence="6" key="1">
    <citation type="journal article" date="2019" name="Int. J. Syst. Evol. Microbiol.">
        <title>The Global Catalogue of Microorganisms (GCM) 10K type strain sequencing project: providing services to taxonomists for standard genome sequencing and annotation.</title>
        <authorList>
            <consortium name="The Broad Institute Genomics Platform"/>
            <consortium name="The Broad Institute Genome Sequencing Center for Infectious Disease"/>
            <person name="Wu L."/>
            <person name="Ma J."/>
        </authorList>
    </citation>
    <scope>NUCLEOTIDE SEQUENCE [LARGE SCALE GENOMIC DNA]</scope>
    <source>
        <strain evidence="6">JCM 13004</strain>
    </source>
</reference>
<sequence>MTESKPRPLISVQERLRDQVAHALRAALISGELRPGVVYSAPALAADFGVSATPVREAMLDLAREGLVEAVRNKGFRVTEMTERDLDDFTEIRALIEVPTVGRVTRGATGDQLEALRPVAQQIVAAARKHDLIGYLEADRQFHLTLLGLAGNARLVEVVGDLRKRSRLYGLTRLDQRGDLVSSAEEHLELLDLMIAGDAEAAEACMARHLGHIRSLWAAGREEAEEEKPALRLGSRQGTVAG</sequence>